<dbReference type="Proteomes" id="UP000192356">
    <property type="component" value="Unassembled WGS sequence"/>
</dbReference>
<gene>
    <name evidence="1" type="ORF">HERIO_2478</name>
</gene>
<dbReference type="EMBL" id="LVKB01000301">
    <property type="protein sequence ID" value="ORD95462.1"/>
    <property type="molecule type" value="Genomic_DNA"/>
</dbReference>
<dbReference type="AlphaFoldDB" id="A0A1X0Q6U9"/>
<evidence type="ECO:0000313" key="2">
    <source>
        <dbReference type="Proteomes" id="UP000192356"/>
    </source>
</evidence>
<dbReference type="VEuPathDB" id="MicrosporidiaDB:A0H76_1805"/>
<name>A0A1X0Q6U9_9MICR</name>
<comment type="caution">
    <text evidence="1">The sequence shown here is derived from an EMBL/GenBank/DDBJ whole genome shotgun (WGS) entry which is preliminary data.</text>
</comment>
<accession>A0A1X0Q6U9</accession>
<proteinExistence type="predicted"/>
<protein>
    <submittedName>
        <fullName evidence="1">Uncharacterized protein</fullName>
    </submittedName>
</protein>
<organism evidence="1 2">
    <name type="scientific">Hepatospora eriocheir</name>
    <dbReference type="NCBI Taxonomy" id="1081669"/>
    <lineage>
        <taxon>Eukaryota</taxon>
        <taxon>Fungi</taxon>
        <taxon>Fungi incertae sedis</taxon>
        <taxon>Microsporidia</taxon>
        <taxon>Hepatosporidae</taxon>
        <taxon>Hepatospora</taxon>
    </lineage>
</organism>
<reference evidence="1 2" key="1">
    <citation type="journal article" date="2017" name="Environ. Microbiol.">
        <title>Decay of the glycolytic pathway and adaptation to intranuclear parasitism within Enterocytozoonidae microsporidia.</title>
        <authorList>
            <person name="Wiredu Boakye D."/>
            <person name="Jaroenlak P."/>
            <person name="Prachumwat A."/>
            <person name="Williams T.A."/>
            <person name="Bateman K.S."/>
            <person name="Itsathitphaisarn O."/>
            <person name="Sritunyalucksana K."/>
            <person name="Paszkiewicz K.H."/>
            <person name="Moore K.A."/>
            <person name="Stentiford G.D."/>
            <person name="Williams B.A."/>
        </authorList>
    </citation>
    <scope>NUCLEOTIDE SEQUENCE [LARGE SCALE GENOMIC DNA]</scope>
    <source>
        <strain evidence="1 2">GB1</strain>
    </source>
</reference>
<dbReference type="VEuPathDB" id="MicrosporidiaDB:HERIO_2478"/>
<keyword evidence="2" id="KW-1185">Reference proteome</keyword>
<sequence length="168" mass="19854">MKNQLQLLLEEHKNIENKTREIDESLLKIQAHKRTLIGCLCDEPISNHVNSNVLKKKTNQYNKSLSSGPLIIISYPRQNIMNAIPNISDIQVILARNVDYKAFRLYTRNFKSKHNHRFEIYTTTIIEINNKSHLEITDSENNIFTSFNNFSSQFNNFPFNLNMWLYYK</sequence>
<evidence type="ECO:0000313" key="1">
    <source>
        <dbReference type="EMBL" id="ORD95462.1"/>
    </source>
</evidence>